<reference evidence="4 5" key="1">
    <citation type="submission" date="2016-10" db="EMBL/GenBank/DDBJ databases">
        <authorList>
            <person name="de Groot N.N."/>
        </authorList>
    </citation>
    <scope>NUCLEOTIDE SEQUENCE [LARGE SCALE GENOMIC DNA]</scope>
    <source>
        <strain evidence="4 5">CGMCC 4.6858</strain>
    </source>
</reference>
<dbReference type="NCBIfam" id="TIGR01451">
    <property type="entry name" value="B_ant_repeat"/>
    <property type="match status" value="7"/>
</dbReference>
<gene>
    <name evidence="4" type="ORF">SAMN05421872_102386</name>
</gene>
<organism evidence="4 5">
    <name type="scientific">Nocardioides lianchengensis</name>
    <dbReference type="NCBI Taxonomy" id="1045774"/>
    <lineage>
        <taxon>Bacteria</taxon>
        <taxon>Bacillati</taxon>
        <taxon>Actinomycetota</taxon>
        <taxon>Actinomycetes</taxon>
        <taxon>Propionibacteriales</taxon>
        <taxon>Nocardioidaceae</taxon>
        <taxon>Nocardioides</taxon>
    </lineage>
</organism>
<dbReference type="SUPFAM" id="SSF49401">
    <property type="entry name" value="Bacterial adhesins"/>
    <property type="match status" value="1"/>
</dbReference>
<feature type="domain" description="DUF11" evidence="3">
    <location>
        <begin position="224"/>
        <end position="261"/>
    </location>
</feature>
<dbReference type="Pfam" id="PF01345">
    <property type="entry name" value="DUF11"/>
    <property type="match status" value="7"/>
</dbReference>
<evidence type="ECO:0000259" key="3">
    <source>
        <dbReference type="Pfam" id="PF01345"/>
    </source>
</evidence>
<name>A0A1G6LWY5_9ACTN</name>
<dbReference type="InterPro" id="IPR013783">
    <property type="entry name" value="Ig-like_fold"/>
</dbReference>
<evidence type="ECO:0000313" key="5">
    <source>
        <dbReference type="Proteomes" id="UP000199034"/>
    </source>
</evidence>
<dbReference type="InterPro" id="IPR051172">
    <property type="entry name" value="Chlamydia_OmcB"/>
</dbReference>
<feature type="region of interest" description="Disordered" evidence="1">
    <location>
        <begin position="1713"/>
        <end position="1737"/>
    </location>
</feature>
<dbReference type="STRING" id="1045774.SAMN05421872_102386"/>
<dbReference type="PANTHER" id="PTHR34819">
    <property type="entry name" value="LARGE CYSTEINE-RICH PERIPLASMIC PROTEIN OMCB"/>
    <property type="match status" value="1"/>
</dbReference>
<protein>
    <submittedName>
        <fullName evidence="4">Conserved repeat domain-containing protein/fimbrial isopeptide formation D2 domain-containing protein</fullName>
    </submittedName>
</protein>
<accession>A0A1G6LWY5</accession>
<feature type="domain" description="DUF11" evidence="3">
    <location>
        <begin position="755"/>
        <end position="857"/>
    </location>
</feature>
<feature type="domain" description="DUF11" evidence="3">
    <location>
        <begin position="1743"/>
        <end position="1831"/>
    </location>
</feature>
<proteinExistence type="predicted"/>
<dbReference type="PANTHER" id="PTHR34819:SF3">
    <property type="entry name" value="CELL SURFACE PROTEIN"/>
    <property type="match status" value="1"/>
</dbReference>
<keyword evidence="2" id="KW-0732">Signal</keyword>
<dbReference type="EMBL" id="FMZM01000002">
    <property type="protein sequence ID" value="SDC47808.1"/>
    <property type="molecule type" value="Genomic_DNA"/>
</dbReference>
<feature type="domain" description="DUF11" evidence="3">
    <location>
        <begin position="1052"/>
        <end position="1156"/>
    </location>
</feature>
<dbReference type="GO" id="GO:0005975">
    <property type="term" value="P:carbohydrate metabolic process"/>
    <property type="evidence" value="ECO:0007669"/>
    <property type="project" value="UniProtKB-ARBA"/>
</dbReference>
<evidence type="ECO:0000256" key="2">
    <source>
        <dbReference type="SAM" id="SignalP"/>
    </source>
</evidence>
<feature type="signal peptide" evidence="2">
    <location>
        <begin position="1"/>
        <end position="42"/>
    </location>
</feature>
<dbReference type="Proteomes" id="UP000199034">
    <property type="component" value="Unassembled WGS sequence"/>
</dbReference>
<feature type="domain" description="DUF11" evidence="3">
    <location>
        <begin position="1500"/>
        <end position="1607"/>
    </location>
</feature>
<dbReference type="InterPro" id="IPR047589">
    <property type="entry name" value="DUF11_rpt"/>
</dbReference>
<dbReference type="InterPro" id="IPR001434">
    <property type="entry name" value="OmcB-like_DUF11"/>
</dbReference>
<feature type="chain" id="PRO_5011758072" evidence="2">
    <location>
        <begin position="43"/>
        <end position="2259"/>
    </location>
</feature>
<feature type="domain" description="DUF11" evidence="3">
    <location>
        <begin position="1355"/>
        <end position="1462"/>
    </location>
</feature>
<dbReference type="Gene3D" id="2.60.40.10">
    <property type="entry name" value="Immunoglobulins"/>
    <property type="match status" value="2"/>
</dbReference>
<evidence type="ECO:0000313" key="4">
    <source>
        <dbReference type="EMBL" id="SDC47808.1"/>
    </source>
</evidence>
<dbReference type="InterPro" id="IPR008966">
    <property type="entry name" value="Adhesion_dom_sf"/>
</dbReference>
<dbReference type="Gene3D" id="2.60.40.740">
    <property type="match status" value="3"/>
</dbReference>
<sequence>MSRSIAARTRAIRLLTQLVITAVVSGMLAVTAAVLGAAPAQAAGTPDLQLSGGPAAEVLYGNTVPVSLTASLPAGAPKGYNLAYRFVLPAGTSYVGGSAGSEAGEPTVIANAPTSGKTTLIWPNTYDLVANASHTLAFAIAYRDTGVAAPRFDVGDPIAVDMGAYLSTDPRDEADFSALGVPQTGADSYSGYAEKSTTTQLTAVEIVKDEPHPEGEIPRGVHDHQTVYTLTVTNNKVNPTTGVTVDDYLPAGLEFLGCAGQADHSATQEYAGSGPIVVTAPTTDCVDPVLVETVDTDPDGSGPLPAGVYTHVRWTHLGGFAANGVKKIRYAAAIPIRENTVTWPGATPATTGAQTANLDNNTGPETYDEQPLLNGAIAAGTYQSPVNGPRTVSDEGTLLRTAEDIAIQKSNDNNGLEQGDLTKWTVDLQVSEYRYVDHVVIRDTVPNGLCPLGTANLTTGNSASDAECASTAGKLPSQPYTSVDEQSNGTFAVVWDESTFPSLARIAPSGTRQLTFWTRTRANYQSGFADSTPVLSKDAVTNNIATEGVDWVRCAPADPTCASSGTKIDHDETDGELDYDVSQSGKAAEGPSILKQVAATYPASGDCDDLVAASYGKTVPVYGPGDFVCWKLRLVFPTNLDTYSQDVFDVLPDTLSYVPGSWKKTVNNDVPVGAFDDTADDTAGRLSWKIGAGDTDVDTGGQVFEVTLKTTVGSPLGHHSGDVDGNLQKFSYQNTAGQAFTLRDKVDFALKLPEVGVTKAADDEAVEAGQAVHYTVGVQNTGAARAEDARVWDVLPSGLTCAAISAVSDGGTCAGGRITWTGLDVAAGATKNVTYTLTVPAGVSPGITYTNRVGVVEYGYTTNHGTTYQLVPNNPVVKDPALPTPNMPAAEATEQIHTPDAGVAKTRTTSVTESGNGAGQATIGEVVTYTVTTTIPRNTTVYGATVTDPLGSRQTLVPGSLCVNGCTLDGVAFGGVSESPANTVRATLPTPYQPTTADGVLVVTFQATVLDVAANVRSASLGNTATLAYTDQDGQSRTRAGSVSTTIVEPKIAVTKTHAGSATVTAAEVKTFTVTASNSSATNVSTAHDVVVVDTLPLGTDPVTIHDGGVWNAAARTITWTVASIAPGASKALTYDVQVESPPIGGTTYTNNVAETARSLGSIPGARTSSSTASTAGDYAATASDTLKVVLPTVTKTVDPATATIGSNVTWTVGVEIPAGVRYLDTTVVDGVPDGLAVDGYGAITCTSGCPGTDPAVSTFPVTTAGATQQAAWFLGDLAAAPQKRTYTLVLTGHVLATKRAGGAVTAPVSLTNTARVRTNRTDVLPANPGAVASSYSDTVGPASATTAVREPVLTLDKSADRGPYVEGNDLVTYSVAIKNTGTWPAYDVVVTDQPDSELVDVTLVDGASRSTDGWTAGDPDLAWLIPGGIAPGATVTLTYTAKVKPGAQLASGDQVVNTAAIPRYYGASGAERTGDSDNPWREYAGPQDTVTLTVAKPELTIVKTPDNGAATAGEDATFTIKVKNTDAHATAHGTVLRDVLPTGLTYVSSSPSGTASGQTIDWTIGSLAPGATATFTVVARVGADVDTGTTLTNTASTHADEVPTDKTDTGSLVVGTRTDLKVVKTASKTSVRAGEQLVYTLTTTNVGPSDARASVLTDTLPSYLTLVETDDPDRCSVVGQVITCSYGTLAPGATRTVEVTVLVDPARTAAATNAADVTTTTPDTAPANNHSEVTTPVTPVSDVSVVKTANGTEFHGGDVVTYTLVARNAGPSTATAVTLTDPIPDDLTFVSVTPGAPTCTEAAGTVNCSFGALAPGASQTVTIRAKAKGTPPVPADDSHDHQVEVSKVEQSVSLQAGETRTQDLSCTGGATMTDGSVEVMSVDQGAGAKTDVVVREARSTGLGSYRFVVANGTSGQAQLKLFGTCLAAETTSVEGHAHTIEVSAPTVLSLGTPTALPVGRQSFTIPVAGGTRGVAPGIQVLSGQARLVGAEPVSGGWRLTVDVLAPATVDLSLRTLRARTGLAGSPTHLHALDLQHVKRTVTLVPGESVERVGCPTLYKGITATYDLPAGVVLLGTSPQPVNRDFRLLNTTGGDVDVLLDLECVAVRTSKALDQVLTVVNTAGVATTTYDADASNDTSSATVTVARAAGSVTPTPIPTPTPTPVPIPVAPSSVVKAFQVGSAGRGANVRVACQGTGVCTGTVRLTAVVPQRYARAKRVVIGSARYRVVGGHTERVRVTIKKKFRKLVRQDRVRRIRVS</sequence>
<dbReference type="NCBIfam" id="TIGR04226">
    <property type="entry name" value="RrgB_K2N_iso_D2"/>
    <property type="match status" value="1"/>
</dbReference>
<evidence type="ECO:0000256" key="1">
    <source>
        <dbReference type="SAM" id="MobiDB-lite"/>
    </source>
</evidence>
<keyword evidence="5" id="KW-1185">Reference proteome</keyword>
<dbReference type="InterPro" id="IPR026466">
    <property type="entry name" value="Fim_isopep_form_D2_dom"/>
</dbReference>
<feature type="domain" description="DUF11" evidence="3">
    <location>
        <begin position="1620"/>
        <end position="1735"/>
    </location>
</feature>